<evidence type="ECO:0000313" key="2">
    <source>
        <dbReference type="EMBL" id="KAF2670674.1"/>
    </source>
</evidence>
<evidence type="ECO:0000256" key="1">
    <source>
        <dbReference type="SAM" id="MobiDB-lite"/>
    </source>
</evidence>
<dbReference type="EMBL" id="MU004234">
    <property type="protein sequence ID" value="KAF2670674.1"/>
    <property type="molecule type" value="Genomic_DNA"/>
</dbReference>
<dbReference type="AlphaFoldDB" id="A0A6A6UIG2"/>
<name>A0A6A6UIG2_9PEZI</name>
<protein>
    <submittedName>
        <fullName evidence="2">Uncharacterized protein</fullName>
    </submittedName>
</protein>
<organism evidence="2 3">
    <name type="scientific">Microthyrium microscopicum</name>
    <dbReference type="NCBI Taxonomy" id="703497"/>
    <lineage>
        <taxon>Eukaryota</taxon>
        <taxon>Fungi</taxon>
        <taxon>Dikarya</taxon>
        <taxon>Ascomycota</taxon>
        <taxon>Pezizomycotina</taxon>
        <taxon>Dothideomycetes</taxon>
        <taxon>Dothideomycetes incertae sedis</taxon>
        <taxon>Microthyriales</taxon>
        <taxon>Microthyriaceae</taxon>
        <taxon>Microthyrium</taxon>
    </lineage>
</organism>
<gene>
    <name evidence="2" type="ORF">BT63DRAFT_413371</name>
</gene>
<dbReference type="Proteomes" id="UP000799302">
    <property type="component" value="Unassembled WGS sequence"/>
</dbReference>
<proteinExistence type="predicted"/>
<reference evidence="2" key="1">
    <citation type="journal article" date="2020" name="Stud. Mycol.">
        <title>101 Dothideomycetes genomes: a test case for predicting lifestyles and emergence of pathogens.</title>
        <authorList>
            <person name="Haridas S."/>
            <person name="Albert R."/>
            <person name="Binder M."/>
            <person name="Bloem J."/>
            <person name="Labutti K."/>
            <person name="Salamov A."/>
            <person name="Andreopoulos B."/>
            <person name="Baker S."/>
            <person name="Barry K."/>
            <person name="Bills G."/>
            <person name="Bluhm B."/>
            <person name="Cannon C."/>
            <person name="Castanera R."/>
            <person name="Culley D."/>
            <person name="Daum C."/>
            <person name="Ezra D."/>
            <person name="Gonzalez J."/>
            <person name="Henrissat B."/>
            <person name="Kuo A."/>
            <person name="Liang C."/>
            <person name="Lipzen A."/>
            <person name="Lutzoni F."/>
            <person name="Magnuson J."/>
            <person name="Mondo S."/>
            <person name="Nolan M."/>
            <person name="Ohm R."/>
            <person name="Pangilinan J."/>
            <person name="Park H.-J."/>
            <person name="Ramirez L."/>
            <person name="Alfaro M."/>
            <person name="Sun H."/>
            <person name="Tritt A."/>
            <person name="Yoshinaga Y."/>
            <person name="Zwiers L.-H."/>
            <person name="Turgeon B."/>
            <person name="Goodwin S."/>
            <person name="Spatafora J."/>
            <person name="Crous P."/>
            <person name="Grigoriev I."/>
        </authorList>
    </citation>
    <scope>NUCLEOTIDE SEQUENCE</scope>
    <source>
        <strain evidence="2">CBS 115976</strain>
    </source>
</reference>
<evidence type="ECO:0000313" key="3">
    <source>
        <dbReference type="Proteomes" id="UP000799302"/>
    </source>
</evidence>
<keyword evidence="3" id="KW-1185">Reference proteome</keyword>
<feature type="region of interest" description="Disordered" evidence="1">
    <location>
        <begin position="51"/>
        <end position="77"/>
    </location>
</feature>
<feature type="compositionally biased region" description="Basic and acidic residues" evidence="1">
    <location>
        <begin position="57"/>
        <end position="70"/>
    </location>
</feature>
<accession>A0A6A6UIG2</accession>
<sequence>MAVKKTETPFTNLMNLPIRQRKIDQHKEMTLPFRGHEKKAVPNHQNKSIALPLRQGKGPDHHASLSEKPPRSTHQSKSMVFRLRYGKSSSHPTNISIVESDLSAPKSLRDHEAYIAMAGIQRKIISQNTKEMLASLNEICALYPNLAAVPFEEDLDNILQRYHMDSNTSKHDRFKEDFQNQISSANKRLLTARGSLRSTLTRISNTLPNVLSFVDKEENEVTNILSDISFMNWMTIVTEEMAFHDRLATNPVLAKMYTEARLVHQKLDLEKSNVEDVLQSMQILQWGFKLSNSWIPLKVESPEEISIRAFAGFERWVNTKMAQLHAVHRPGAPLPIKDMVMLAAFSRPALWKRWGEMTIELDEKAAIVEKSFRQWLALEAKGQSLWGSKTHTAKHELGKRYDIGIKQTPQRESKDFI</sequence>